<sequence>MSEAEDDEFILEESEFEDAEKEEERKAILEQKKNVPCPLTQDMITESLSLLCKTGNGLGHAFVKLDLRNRNLTEIGLLGSFVHLRFLDVSSNRLTDLSSLAPLTQLLWLKVDRNLVQSLKDQPVSQLAYLQWLSLAQNCIQNTEGLGGPALESLTLTGNKIQRVSGLDSSRLTSLVALELRGNQLETTHGIYLPNLRRLYLGRNRIKRLDGLEYLESLTTLHLRDNQLETLDGINSNMKSLQYLNVRNNKVFSPDALSSLAAVSTTLQVLILTGNPVTEGEDYRISVLKLLPQLERLDKQAITEDEKAEVQERLLVSNWARRHREGI</sequence>
<evidence type="ECO:0000313" key="12">
    <source>
        <dbReference type="EMBL" id="KPP62778.1"/>
    </source>
</evidence>
<dbReference type="AlphaFoldDB" id="A0A0P7Y9Z2"/>
<dbReference type="InterPro" id="IPR032675">
    <property type="entry name" value="LRR_dom_sf"/>
</dbReference>
<dbReference type="Gene3D" id="3.80.10.10">
    <property type="entry name" value="Ribonuclease Inhibitor"/>
    <property type="match status" value="2"/>
</dbReference>
<feature type="compositionally biased region" description="Acidic residues" evidence="11">
    <location>
        <begin position="1"/>
        <end position="21"/>
    </location>
</feature>
<keyword evidence="4" id="KW-0677">Repeat</keyword>
<dbReference type="InterPro" id="IPR025875">
    <property type="entry name" value="Leu-rich_rpt_4"/>
</dbReference>
<evidence type="ECO:0000313" key="13">
    <source>
        <dbReference type="Proteomes" id="UP000034805"/>
    </source>
</evidence>
<keyword evidence="7" id="KW-0969">Cilium</keyword>
<organism evidence="12 13">
    <name type="scientific">Scleropages formosus</name>
    <name type="common">Asian bonytongue</name>
    <name type="synonym">Osteoglossum formosum</name>
    <dbReference type="NCBI Taxonomy" id="113540"/>
    <lineage>
        <taxon>Eukaryota</taxon>
        <taxon>Metazoa</taxon>
        <taxon>Chordata</taxon>
        <taxon>Craniata</taxon>
        <taxon>Vertebrata</taxon>
        <taxon>Euteleostomi</taxon>
        <taxon>Actinopterygii</taxon>
        <taxon>Neopterygii</taxon>
        <taxon>Teleostei</taxon>
        <taxon>Osteoglossocephala</taxon>
        <taxon>Osteoglossomorpha</taxon>
        <taxon>Osteoglossiformes</taxon>
        <taxon>Osteoglossidae</taxon>
        <taxon>Scleropages</taxon>
    </lineage>
</organism>
<dbReference type="InterPro" id="IPR001611">
    <property type="entry name" value="Leu-rich_rpt"/>
</dbReference>
<dbReference type="EMBL" id="JARO02008387">
    <property type="protein sequence ID" value="KPP62778.1"/>
    <property type="molecule type" value="Genomic_DNA"/>
</dbReference>
<dbReference type="Pfam" id="PF12799">
    <property type="entry name" value="LRR_4"/>
    <property type="match status" value="1"/>
</dbReference>
<evidence type="ECO:0000256" key="4">
    <source>
        <dbReference type="ARBA" id="ARBA00022737"/>
    </source>
</evidence>
<evidence type="ECO:0000256" key="11">
    <source>
        <dbReference type="SAM" id="MobiDB-lite"/>
    </source>
</evidence>
<accession>A0A0P7Y9Z2</accession>
<evidence type="ECO:0000256" key="6">
    <source>
        <dbReference type="ARBA" id="ARBA00023054"/>
    </source>
</evidence>
<dbReference type="SUPFAM" id="SSF52058">
    <property type="entry name" value="L domain-like"/>
    <property type="match status" value="1"/>
</dbReference>
<comment type="caution">
    <text evidence="12">The sequence shown here is derived from an EMBL/GenBank/DDBJ whole genome shotgun (WGS) entry which is preliminary data.</text>
</comment>
<evidence type="ECO:0000256" key="9">
    <source>
        <dbReference type="ARBA" id="ARBA00023273"/>
    </source>
</evidence>
<gene>
    <name evidence="12" type="ORF">Z043_119018</name>
</gene>
<protein>
    <recommendedName>
        <fullName evidence="10">Leucine-rich repeat-containing protein 23</fullName>
    </recommendedName>
</protein>
<reference evidence="12 13" key="1">
    <citation type="submission" date="2015-08" db="EMBL/GenBank/DDBJ databases">
        <title>The genome of the Asian arowana (Scleropages formosus).</title>
        <authorList>
            <person name="Tan M.H."/>
            <person name="Gan H.M."/>
            <person name="Croft L.J."/>
            <person name="Austin C.M."/>
        </authorList>
    </citation>
    <scope>NUCLEOTIDE SEQUENCE [LARGE SCALE GENOMIC DNA]</scope>
    <source>
        <strain evidence="12">Aro1</strain>
    </source>
</reference>
<dbReference type="PROSITE" id="PS51450">
    <property type="entry name" value="LRR"/>
    <property type="match status" value="4"/>
</dbReference>
<evidence type="ECO:0000256" key="3">
    <source>
        <dbReference type="ARBA" id="ARBA00022614"/>
    </source>
</evidence>
<dbReference type="SMART" id="SM00369">
    <property type="entry name" value="LRR_TYP"/>
    <property type="match status" value="3"/>
</dbReference>
<keyword evidence="6" id="KW-0175">Coiled coil</keyword>
<evidence type="ECO:0000256" key="7">
    <source>
        <dbReference type="ARBA" id="ARBA00023069"/>
    </source>
</evidence>
<keyword evidence="2" id="KW-0963">Cytoplasm</keyword>
<dbReference type="STRING" id="113540.ENSSFOP00015016638"/>
<keyword evidence="5" id="KW-0282">Flagellum</keyword>
<proteinExistence type="predicted"/>
<evidence type="ECO:0000256" key="5">
    <source>
        <dbReference type="ARBA" id="ARBA00022846"/>
    </source>
</evidence>
<evidence type="ECO:0000256" key="1">
    <source>
        <dbReference type="ARBA" id="ARBA00004611"/>
    </source>
</evidence>
<name>A0A0P7Y9Z2_SCLFO</name>
<dbReference type="FunFam" id="3.80.10.10:FF:001051">
    <property type="entry name" value="Leucine-rich repeat-containing 23"/>
    <property type="match status" value="1"/>
</dbReference>
<keyword evidence="3" id="KW-0433">Leucine-rich repeat</keyword>
<keyword evidence="8" id="KW-0206">Cytoskeleton</keyword>
<dbReference type="PANTHER" id="PTHR46652">
    <property type="entry name" value="LEUCINE-RICH REPEAT AND IQ DOMAIN-CONTAINING PROTEIN 1-RELATED"/>
    <property type="match status" value="1"/>
</dbReference>
<comment type="subcellular location">
    <subcellularLocation>
        <location evidence="1">Cytoplasm</location>
        <location evidence="1">Cytoskeleton</location>
        <location evidence="1">Flagellum axoneme</location>
    </subcellularLocation>
</comment>
<dbReference type="InterPro" id="IPR050836">
    <property type="entry name" value="SDS22/Internalin_LRR"/>
</dbReference>
<dbReference type="Proteomes" id="UP000034805">
    <property type="component" value="Unassembled WGS sequence"/>
</dbReference>
<keyword evidence="9" id="KW-0966">Cell projection</keyword>
<dbReference type="SMART" id="SM00365">
    <property type="entry name" value="LRR_SD22"/>
    <property type="match status" value="5"/>
</dbReference>
<dbReference type="InterPro" id="IPR003591">
    <property type="entry name" value="Leu-rich_rpt_typical-subtyp"/>
</dbReference>
<evidence type="ECO:0000256" key="2">
    <source>
        <dbReference type="ARBA" id="ARBA00022490"/>
    </source>
</evidence>
<feature type="region of interest" description="Disordered" evidence="11">
    <location>
        <begin position="1"/>
        <end position="22"/>
    </location>
</feature>
<dbReference type="PANTHER" id="PTHR46652:SF8">
    <property type="entry name" value="LEUCINE RICH REPEAT CONTAINING 23"/>
    <property type="match status" value="1"/>
</dbReference>
<dbReference type="Pfam" id="PF14580">
    <property type="entry name" value="LRR_9"/>
    <property type="match status" value="1"/>
</dbReference>
<evidence type="ECO:0000256" key="10">
    <source>
        <dbReference type="ARBA" id="ARBA00071477"/>
    </source>
</evidence>
<evidence type="ECO:0000256" key="8">
    <source>
        <dbReference type="ARBA" id="ARBA00023212"/>
    </source>
</evidence>